<evidence type="ECO:0000256" key="1">
    <source>
        <dbReference type="SAM" id="MobiDB-lite"/>
    </source>
</evidence>
<name>A0A6V7XB48_MELEN</name>
<accession>A0A6V7XB48</accession>
<dbReference type="EMBL" id="CAJEWN010001333">
    <property type="protein sequence ID" value="CAD2196560.1"/>
    <property type="molecule type" value="Genomic_DNA"/>
</dbReference>
<reference evidence="2 3" key="1">
    <citation type="submission" date="2020-08" db="EMBL/GenBank/DDBJ databases">
        <authorList>
            <person name="Koutsovoulos G."/>
            <person name="Danchin GJ E."/>
        </authorList>
    </citation>
    <scope>NUCLEOTIDE SEQUENCE [LARGE SCALE GENOMIC DNA]</scope>
</reference>
<feature type="region of interest" description="Disordered" evidence="1">
    <location>
        <begin position="123"/>
        <end position="145"/>
    </location>
</feature>
<evidence type="ECO:0000313" key="2">
    <source>
        <dbReference type="EMBL" id="CAD2196560.1"/>
    </source>
</evidence>
<organism evidence="2 3">
    <name type="scientific">Meloidogyne enterolobii</name>
    <name type="common">Root-knot nematode worm</name>
    <name type="synonym">Meloidogyne mayaguensis</name>
    <dbReference type="NCBI Taxonomy" id="390850"/>
    <lineage>
        <taxon>Eukaryota</taxon>
        <taxon>Metazoa</taxon>
        <taxon>Ecdysozoa</taxon>
        <taxon>Nematoda</taxon>
        <taxon>Chromadorea</taxon>
        <taxon>Rhabditida</taxon>
        <taxon>Tylenchina</taxon>
        <taxon>Tylenchomorpha</taxon>
        <taxon>Tylenchoidea</taxon>
        <taxon>Meloidogynidae</taxon>
        <taxon>Meloidogyninae</taxon>
        <taxon>Meloidogyne</taxon>
    </lineage>
</organism>
<dbReference type="AlphaFoldDB" id="A0A6V7XB48"/>
<feature type="compositionally biased region" description="Basic and acidic residues" evidence="1">
    <location>
        <begin position="130"/>
        <end position="145"/>
    </location>
</feature>
<sequence>MKAGLKGKFRGDPNTDKLISKLKIKPLDYWSCFPITTDCNSFYHFCSLECVNGKLKFSDTLEDKYKDRLLKKRQIDANNAVAKALAEEREGRKNLNKARVDDNNKIHNDKMEALREQNKLLRGQIKKNKEKTPPKETKNEYKDKAKEIKKKTEQCNTEGDFIENIEKGEVVNVLLKARKEAGKFSGYVATAGCFKLGPFAFLCGVAADLVEEKVVYPLVEKACKKIFG</sequence>
<dbReference type="Proteomes" id="UP000580250">
    <property type="component" value="Unassembled WGS sequence"/>
</dbReference>
<protein>
    <submittedName>
        <fullName evidence="2">Uncharacterized protein</fullName>
    </submittedName>
</protein>
<evidence type="ECO:0000313" key="3">
    <source>
        <dbReference type="Proteomes" id="UP000580250"/>
    </source>
</evidence>
<proteinExistence type="predicted"/>
<gene>
    <name evidence="2" type="ORF">MENT_LOCUS49734</name>
</gene>
<comment type="caution">
    <text evidence="2">The sequence shown here is derived from an EMBL/GenBank/DDBJ whole genome shotgun (WGS) entry which is preliminary data.</text>
</comment>